<evidence type="ECO:0000256" key="1">
    <source>
        <dbReference type="SAM" id="MobiDB-lite"/>
    </source>
</evidence>
<gene>
    <name evidence="2" type="ORF">EHS25_006104</name>
</gene>
<feature type="compositionally biased region" description="Low complexity" evidence="1">
    <location>
        <begin position="874"/>
        <end position="884"/>
    </location>
</feature>
<feature type="region of interest" description="Disordered" evidence="1">
    <location>
        <begin position="835"/>
        <end position="890"/>
    </location>
</feature>
<feature type="compositionally biased region" description="Basic and acidic residues" evidence="1">
    <location>
        <begin position="563"/>
        <end position="577"/>
    </location>
</feature>
<feature type="region of interest" description="Disordered" evidence="1">
    <location>
        <begin position="797"/>
        <end position="821"/>
    </location>
</feature>
<dbReference type="Proteomes" id="UP000279259">
    <property type="component" value="Unassembled WGS sequence"/>
</dbReference>
<comment type="caution">
    <text evidence="2">The sequence shown here is derived from an EMBL/GenBank/DDBJ whole genome shotgun (WGS) entry which is preliminary data.</text>
</comment>
<reference evidence="2 3" key="1">
    <citation type="submission" date="2018-11" db="EMBL/GenBank/DDBJ databases">
        <title>Genome sequence of Saitozyma podzolica DSM 27192.</title>
        <authorList>
            <person name="Aliyu H."/>
            <person name="Gorte O."/>
            <person name="Ochsenreither K."/>
        </authorList>
    </citation>
    <scope>NUCLEOTIDE SEQUENCE [LARGE SCALE GENOMIC DNA]</scope>
    <source>
        <strain evidence="2 3">DSM 27192</strain>
    </source>
</reference>
<accession>A0A427XTW0</accession>
<protein>
    <submittedName>
        <fullName evidence="2">Uncharacterized protein</fullName>
    </submittedName>
</protein>
<proteinExistence type="predicted"/>
<dbReference type="AlphaFoldDB" id="A0A427XTW0"/>
<feature type="compositionally biased region" description="Acidic residues" evidence="1">
    <location>
        <begin position="357"/>
        <end position="368"/>
    </location>
</feature>
<sequence>MPRKPKPSRSQPPGAQAEPQSESSQPTFYLEVRNGQGVISTDYASILPHSKRVEGFYMVGLGVREPYDGAIPLGASTFYVGPQPMGENTQFPARQIVTSRDLEHALHKQTEMVAGATSRRETGLRNRGVDPSAIGSDEFVAGLGLYAYGVAQAGLAAIKSAETAVDTSGSRLDTLLSRSEGLLDDTTATHAAAEGLASAMATVYISRLKELKARQAHEEHMAIVRSYREVSALRDLASKYVAKGIAEQHKSREFWTEEIESTAEWLEYGAQQYLDTAKAISEEVRERTEGARRVCKGRASRQKLDELESRTIDELKSELEAFCLVTEVGRAQEAERLKAAATTRASDRCGKSHFDVVDDDDDEEDDADGKEALQHPRESPGTAGEDAIRRAEGLRTIWIPSPSETFSNSGSGPEWVTVLRKSTSPRSRSGMVMSRPPARGQESNEPRHARLYRDLKIGWNRSTSRASLPDPHFPPVPLLRGSSRLGYVQVPRHTDPESEALAAAMGGRQGGEAGAHPSYGEENSRWFWARLRGEEWTIASLLGNSRPRVQHDLTFDSVSDPGADLREDQRSEMDGRGSTDATIHAQFDWGDRTTRAATRAVHGVRTPNLLTISEQRANLIDSLMPQLGEKSRERAKYLVEHASVNELYTDLAEYELFADDTAGDSHTATSQTSKSKKSKKKALTRRQAATSRPSGSGPSGGDQWSLAREALRRSIQKSVIEVPHVPSVGNWEEVSSSKTRHQTSRPVRAHPASTSKAQSKYSSYGDLYNEMFWPHWSSKGTGGGERAVQILIGEAPHFSPGQRQAGCKNLTRPKDLPLTESQKSMIVRLTRERESLQGTSEDWAKVRASGRLQRPEAEDVKAATSDDAQEVESESLASEPESAVYSGDEW</sequence>
<organism evidence="2 3">
    <name type="scientific">Saitozyma podzolica</name>
    <dbReference type="NCBI Taxonomy" id="1890683"/>
    <lineage>
        <taxon>Eukaryota</taxon>
        <taxon>Fungi</taxon>
        <taxon>Dikarya</taxon>
        <taxon>Basidiomycota</taxon>
        <taxon>Agaricomycotina</taxon>
        <taxon>Tremellomycetes</taxon>
        <taxon>Tremellales</taxon>
        <taxon>Trimorphomycetaceae</taxon>
        <taxon>Saitozyma</taxon>
    </lineage>
</organism>
<feature type="region of interest" description="Disordered" evidence="1">
    <location>
        <begin position="351"/>
        <end position="385"/>
    </location>
</feature>
<dbReference type="EMBL" id="RSCD01000028">
    <property type="protein sequence ID" value="RSH82171.1"/>
    <property type="molecule type" value="Genomic_DNA"/>
</dbReference>
<keyword evidence="3" id="KW-1185">Reference proteome</keyword>
<feature type="compositionally biased region" description="Basic residues" evidence="1">
    <location>
        <begin position="674"/>
        <end position="684"/>
    </location>
</feature>
<feature type="region of interest" description="Disordered" evidence="1">
    <location>
        <begin position="553"/>
        <end position="578"/>
    </location>
</feature>
<evidence type="ECO:0000313" key="3">
    <source>
        <dbReference type="Proteomes" id="UP000279259"/>
    </source>
</evidence>
<name>A0A427XTW0_9TREE</name>
<feature type="compositionally biased region" description="Basic and acidic residues" evidence="1">
    <location>
        <begin position="369"/>
        <end position="378"/>
    </location>
</feature>
<evidence type="ECO:0000313" key="2">
    <source>
        <dbReference type="EMBL" id="RSH82171.1"/>
    </source>
</evidence>
<feature type="region of interest" description="Disordered" evidence="1">
    <location>
        <begin position="1"/>
        <end position="25"/>
    </location>
</feature>
<feature type="region of interest" description="Disordered" evidence="1">
    <location>
        <begin position="663"/>
        <end position="704"/>
    </location>
</feature>
<feature type="region of interest" description="Disordered" evidence="1">
    <location>
        <begin position="731"/>
        <end position="759"/>
    </location>
</feature>
<feature type="region of interest" description="Disordered" evidence="1">
    <location>
        <begin position="421"/>
        <end position="446"/>
    </location>
</feature>